<feature type="non-terminal residue" evidence="2">
    <location>
        <position position="152"/>
    </location>
</feature>
<dbReference type="SUPFAM" id="SSF53474">
    <property type="entry name" value="alpha/beta-Hydrolases"/>
    <property type="match status" value="1"/>
</dbReference>
<dbReference type="Gene3D" id="3.40.50.1820">
    <property type="entry name" value="alpha/beta hydrolase"/>
    <property type="match status" value="1"/>
</dbReference>
<feature type="domain" description="AB hydrolase-1" evidence="1">
    <location>
        <begin position="25"/>
        <end position="129"/>
    </location>
</feature>
<comment type="caution">
    <text evidence="2">The sequence shown here is derived from an EMBL/GenBank/DDBJ whole genome shotgun (WGS) entry which is preliminary data.</text>
</comment>
<evidence type="ECO:0000313" key="2">
    <source>
        <dbReference type="EMBL" id="KKL19896.1"/>
    </source>
</evidence>
<gene>
    <name evidence="2" type="ORF">LCGC14_2460860</name>
</gene>
<dbReference type="InterPro" id="IPR029058">
    <property type="entry name" value="AB_hydrolase_fold"/>
</dbReference>
<dbReference type="EMBL" id="LAZR01038313">
    <property type="protein sequence ID" value="KKL19896.1"/>
    <property type="molecule type" value="Genomic_DNA"/>
</dbReference>
<protein>
    <recommendedName>
        <fullName evidence="1">AB hydrolase-1 domain-containing protein</fullName>
    </recommendedName>
</protein>
<proteinExistence type="predicted"/>
<dbReference type="PANTHER" id="PTHR43433">
    <property type="entry name" value="HYDROLASE, ALPHA/BETA FOLD FAMILY PROTEIN"/>
    <property type="match status" value="1"/>
</dbReference>
<accession>A0A0F9DQF3</accession>
<name>A0A0F9DQF3_9ZZZZ</name>
<dbReference type="InterPro" id="IPR000073">
    <property type="entry name" value="AB_hydrolase_1"/>
</dbReference>
<dbReference type="Pfam" id="PF00561">
    <property type="entry name" value="Abhydrolase_1"/>
    <property type="match status" value="1"/>
</dbReference>
<sequence length="152" mass="16780">MEPQIRFCTSADGTRIAYTTMGEGPPLVHVPGWMGNVERDLKDPDSRAFMETLSRGRLLVTFDRRATGASQRDVDEVSLDAEVADVAALVDHLRLERFDLGGVSEAAAIAVAYAARHPERVCRLVLWSPYRCGEGIARLGAIRSLIELIREN</sequence>
<dbReference type="AlphaFoldDB" id="A0A0F9DQF3"/>
<evidence type="ECO:0000259" key="1">
    <source>
        <dbReference type="Pfam" id="PF00561"/>
    </source>
</evidence>
<dbReference type="InterPro" id="IPR050471">
    <property type="entry name" value="AB_hydrolase"/>
</dbReference>
<organism evidence="2">
    <name type="scientific">marine sediment metagenome</name>
    <dbReference type="NCBI Taxonomy" id="412755"/>
    <lineage>
        <taxon>unclassified sequences</taxon>
        <taxon>metagenomes</taxon>
        <taxon>ecological metagenomes</taxon>
    </lineage>
</organism>
<dbReference type="PANTHER" id="PTHR43433:SF5">
    <property type="entry name" value="AB HYDROLASE-1 DOMAIN-CONTAINING PROTEIN"/>
    <property type="match status" value="1"/>
</dbReference>
<reference evidence="2" key="1">
    <citation type="journal article" date="2015" name="Nature">
        <title>Complex archaea that bridge the gap between prokaryotes and eukaryotes.</title>
        <authorList>
            <person name="Spang A."/>
            <person name="Saw J.H."/>
            <person name="Jorgensen S.L."/>
            <person name="Zaremba-Niedzwiedzka K."/>
            <person name="Martijn J."/>
            <person name="Lind A.E."/>
            <person name="van Eijk R."/>
            <person name="Schleper C."/>
            <person name="Guy L."/>
            <person name="Ettema T.J."/>
        </authorList>
    </citation>
    <scope>NUCLEOTIDE SEQUENCE</scope>
</reference>